<accession>A0A327NIG3</accession>
<dbReference type="PANTHER" id="PTHR32071">
    <property type="entry name" value="TRANSCRIPTIONAL REGULATORY PROTEIN"/>
    <property type="match status" value="1"/>
</dbReference>
<name>A0A327NIG3_9BACT</name>
<dbReference type="InterPro" id="IPR011006">
    <property type="entry name" value="CheY-like_superfamily"/>
</dbReference>
<evidence type="ECO:0000256" key="3">
    <source>
        <dbReference type="ARBA" id="ARBA00023015"/>
    </source>
</evidence>
<dbReference type="OrthoDB" id="9782110at2"/>
<keyword evidence="5" id="KW-0804">Transcription</keyword>
<dbReference type="InterPro" id="IPR025943">
    <property type="entry name" value="Sigma_54_int_dom_ATP-bd_2"/>
</dbReference>
<reference evidence="9 10" key="1">
    <citation type="submission" date="2018-06" db="EMBL/GenBank/DDBJ databases">
        <title>Spirosoma sp. HMF3257 Genome sequencing and assembly.</title>
        <authorList>
            <person name="Kang H."/>
            <person name="Cha I."/>
            <person name="Kim H."/>
            <person name="Kang J."/>
            <person name="Joh K."/>
        </authorList>
    </citation>
    <scope>NUCLEOTIDE SEQUENCE [LARGE SCALE GENOMIC DNA]</scope>
    <source>
        <strain evidence="9 10">HMF3257</strain>
    </source>
</reference>
<dbReference type="GO" id="GO:0005524">
    <property type="term" value="F:ATP binding"/>
    <property type="evidence" value="ECO:0007669"/>
    <property type="project" value="UniProtKB-KW"/>
</dbReference>
<dbReference type="PROSITE" id="PS00688">
    <property type="entry name" value="SIGMA54_INTERACT_3"/>
    <property type="match status" value="1"/>
</dbReference>
<evidence type="ECO:0000256" key="4">
    <source>
        <dbReference type="ARBA" id="ARBA00023125"/>
    </source>
</evidence>
<evidence type="ECO:0000256" key="5">
    <source>
        <dbReference type="ARBA" id="ARBA00023163"/>
    </source>
</evidence>
<sequence>MSAKILIVEDEFVVANSLRILLRQAGYSVGGIATSAEEAYQNLQQDKHDLVLLDIRLNGSESGIDLARKLKAEHIAFVYLSANSSQKVLEEAKKTEPYGFLVKPFREKDLLVALDIALYIHKNRLESKLRQEALLERQLVEISLEDSEDKQTFLTIARAIRTFIPFDLIVCGTRPLPASRFDDYGYLRAGFDEYQFIGKDELLTISGLKSDALSTIIENSNTDTHVATYYNGGTTDATPITPLQSVWSTCFNIESFLVFPVALSNGSWAYYSFYSRRRDVYTQSHMALLKHLVSSLTRVTEKLVRSEVSSTSAIRLSASGKHDHTEGQQGSVSEFKSIIGKHPLLLAALDLVTQVAPYKTSVLILGESGTGKESIAQAIHSLSARKTGPFIKVNCASIPASLIESELFGHEKGAFTGAIEKRKGKFEQAHEGTLFLDEVGEMPLDMQVRLLRVLQEKEIDPIGGKSPRKVDVRIVAATNRNLEREVAEGRFRLDLYYRLNVFPITLPPLRERKSDIQALAFYFANRFCKEFNKDFNGISAAMMDELEGYTWPGNIRELENVLERSVILNDGKSELELKQSLLGTTDKVPSKIEIETLGDVRRIQRETEREYLISVLKKTKGHIRGANGAAELLNIKPTTLEARLAKLGIQREDLGTW</sequence>
<dbReference type="PROSITE" id="PS50045">
    <property type="entry name" value="SIGMA54_INTERACT_4"/>
    <property type="match status" value="1"/>
</dbReference>
<comment type="caution">
    <text evidence="9">The sequence shown here is derived from an EMBL/GenBank/DDBJ whole genome shotgun (WGS) entry which is preliminary data.</text>
</comment>
<dbReference type="AlphaFoldDB" id="A0A327NIG3"/>
<feature type="domain" description="Sigma-54 factor interaction" evidence="7">
    <location>
        <begin position="338"/>
        <end position="567"/>
    </location>
</feature>
<dbReference type="Pfam" id="PF00158">
    <property type="entry name" value="Sigma54_activat"/>
    <property type="match status" value="1"/>
</dbReference>
<dbReference type="PROSITE" id="PS00675">
    <property type="entry name" value="SIGMA54_INTERACT_1"/>
    <property type="match status" value="1"/>
</dbReference>
<keyword evidence="6" id="KW-0597">Phosphoprotein</keyword>
<keyword evidence="10" id="KW-1185">Reference proteome</keyword>
<dbReference type="Gene3D" id="1.10.8.60">
    <property type="match status" value="1"/>
</dbReference>
<keyword evidence="1" id="KW-0547">Nucleotide-binding</keyword>
<evidence type="ECO:0000313" key="10">
    <source>
        <dbReference type="Proteomes" id="UP000249016"/>
    </source>
</evidence>
<dbReference type="Proteomes" id="UP000249016">
    <property type="component" value="Unassembled WGS sequence"/>
</dbReference>
<keyword evidence="3" id="KW-0805">Transcription regulation</keyword>
<dbReference type="Pfam" id="PF25601">
    <property type="entry name" value="AAA_lid_14"/>
    <property type="match status" value="1"/>
</dbReference>
<dbReference type="SMART" id="SM00382">
    <property type="entry name" value="AAA"/>
    <property type="match status" value="1"/>
</dbReference>
<dbReference type="GO" id="GO:0003677">
    <property type="term" value="F:DNA binding"/>
    <property type="evidence" value="ECO:0007669"/>
    <property type="project" value="UniProtKB-KW"/>
</dbReference>
<dbReference type="InterPro" id="IPR003593">
    <property type="entry name" value="AAA+_ATPase"/>
</dbReference>
<organism evidence="9 10">
    <name type="scientific">Spirosoma telluris</name>
    <dbReference type="NCBI Taxonomy" id="2183553"/>
    <lineage>
        <taxon>Bacteria</taxon>
        <taxon>Pseudomonadati</taxon>
        <taxon>Bacteroidota</taxon>
        <taxon>Cytophagia</taxon>
        <taxon>Cytophagales</taxon>
        <taxon>Cytophagaceae</taxon>
        <taxon>Spirosoma</taxon>
    </lineage>
</organism>
<dbReference type="CDD" id="cd17534">
    <property type="entry name" value="REC_DC-like"/>
    <property type="match status" value="1"/>
</dbReference>
<dbReference type="GO" id="GO:0000160">
    <property type="term" value="P:phosphorelay signal transduction system"/>
    <property type="evidence" value="ECO:0007669"/>
    <property type="project" value="InterPro"/>
</dbReference>
<dbReference type="Pfam" id="PF00072">
    <property type="entry name" value="Response_reg"/>
    <property type="match status" value="1"/>
</dbReference>
<dbReference type="Gene3D" id="3.40.50.300">
    <property type="entry name" value="P-loop containing nucleotide triphosphate hydrolases"/>
    <property type="match status" value="1"/>
</dbReference>
<evidence type="ECO:0000256" key="2">
    <source>
        <dbReference type="ARBA" id="ARBA00022840"/>
    </source>
</evidence>
<dbReference type="SMART" id="SM00448">
    <property type="entry name" value="REC"/>
    <property type="match status" value="1"/>
</dbReference>
<evidence type="ECO:0000313" key="9">
    <source>
        <dbReference type="EMBL" id="RAI75151.1"/>
    </source>
</evidence>
<dbReference type="FunFam" id="3.40.50.300:FF:000006">
    <property type="entry name" value="DNA-binding transcriptional regulator NtrC"/>
    <property type="match status" value="1"/>
</dbReference>
<proteinExistence type="predicted"/>
<evidence type="ECO:0000259" key="8">
    <source>
        <dbReference type="PROSITE" id="PS50110"/>
    </source>
</evidence>
<dbReference type="EMBL" id="QLII01000001">
    <property type="protein sequence ID" value="RAI75151.1"/>
    <property type="molecule type" value="Genomic_DNA"/>
</dbReference>
<dbReference type="RefSeq" id="WP_111343247.1">
    <property type="nucleotide sequence ID" value="NZ_QLII01000001.1"/>
</dbReference>
<dbReference type="PROSITE" id="PS50110">
    <property type="entry name" value="RESPONSE_REGULATORY"/>
    <property type="match status" value="1"/>
</dbReference>
<dbReference type="InterPro" id="IPR027417">
    <property type="entry name" value="P-loop_NTPase"/>
</dbReference>
<dbReference type="SUPFAM" id="SSF52172">
    <property type="entry name" value="CheY-like"/>
    <property type="match status" value="1"/>
</dbReference>
<keyword evidence="2" id="KW-0067">ATP-binding</keyword>
<dbReference type="GO" id="GO:0006355">
    <property type="term" value="P:regulation of DNA-templated transcription"/>
    <property type="evidence" value="ECO:0007669"/>
    <property type="project" value="InterPro"/>
</dbReference>
<evidence type="ECO:0000256" key="6">
    <source>
        <dbReference type="PROSITE-ProRule" id="PRU00169"/>
    </source>
</evidence>
<dbReference type="Gene3D" id="1.10.10.60">
    <property type="entry name" value="Homeodomain-like"/>
    <property type="match status" value="1"/>
</dbReference>
<dbReference type="Gene3D" id="3.40.50.2300">
    <property type="match status" value="1"/>
</dbReference>
<dbReference type="SUPFAM" id="SSF46689">
    <property type="entry name" value="Homeodomain-like"/>
    <property type="match status" value="1"/>
</dbReference>
<dbReference type="InterPro" id="IPR025944">
    <property type="entry name" value="Sigma_54_int_dom_CS"/>
</dbReference>
<dbReference type="SUPFAM" id="SSF52540">
    <property type="entry name" value="P-loop containing nucleoside triphosphate hydrolases"/>
    <property type="match status" value="1"/>
</dbReference>
<dbReference type="CDD" id="cd00009">
    <property type="entry name" value="AAA"/>
    <property type="match status" value="1"/>
</dbReference>
<dbReference type="InterPro" id="IPR002078">
    <property type="entry name" value="Sigma_54_int"/>
</dbReference>
<dbReference type="InterPro" id="IPR001789">
    <property type="entry name" value="Sig_transdc_resp-reg_receiver"/>
</dbReference>
<feature type="modified residue" description="4-aspartylphosphate" evidence="6">
    <location>
        <position position="54"/>
    </location>
</feature>
<gene>
    <name evidence="9" type="ORF">HMF3257_14785</name>
</gene>
<evidence type="ECO:0000256" key="1">
    <source>
        <dbReference type="ARBA" id="ARBA00022741"/>
    </source>
</evidence>
<feature type="domain" description="Response regulatory" evidence="8">
    <location>
        <begin position="4"/>
        <end position="118"/>
    </location>
</feature>
<protein>
    <submittedName>
        <fullName evidence="9">Sigma-54-dependent Fis family transcriptional regulator</fullName>
    </submittedName>
</protein>
<dbReference type="PROSITE" id="PS00676">
    <property type="entry name" value="SIGMA54_INTERACT_2"/>
    <property type="match status" value="1"/>
</dbReference>
<dbReference type="InterPro" id="IPR009057">
    <property type="entry name" value="Homeodomain-like_sf"/>
</dbReference>
<evidence type="ECO:0000259" key="7">
    <source>
        <dbReference type="PROSITE" id="PS50045"/>
    </source>
</evidence>
<dbReference type="InterPro" id="IPR058031">
    <property type="entry name" value="AAA_lid_NorR"/>
</dbReference>
<dbReference type="InterPro" id="IPR025662">
    <property type="entry name" value="Sigma_54_int_dom_ATP-bd_1"/>
</dbReference>
<keyword evidence="4" id="KW-0238">DNA-binding</keyword>